<evidence type="ECO:0000313" key="6">
    <source>
        <dbReference type="EMBL" id="SDZ29196.1"/>
    </source>
</evidence>
<gene>
    <name evidence="6" type="ORF">SAMN05444412_109122</name>
</gene>
<feature type="domain" description="Outer membrane protein beta-barrel" evidence="5">
    <location>
        <begin position="446"/>
        <end position="910"/>
    </location>
</feature>
<keyword evidence="7" id="KW-1185">Reference proteome</keyword>
<dbReference type="InterPro" id="IPR037066">
    <property type="entry name" value="Plug_dom_sf"/>
</dbReference>
<dbReference type="SUPFAM" id="SSF56935">
    <property type="entry name" value="Porins"/>
    <property type="match status" value="1"/>
</dbReference>
<sequence length="923" mass="104579">MFILKRLLIFLFMVPGVLVAQTKLTGKIIDKSSQETLPGAYVFVKNAADETLENTFTNMNGEFTINKPKSASFVLEISFIGFETFKKTIETPDAGISLGVFELEQEGKLLDAFELKAQILTGEVKGDTISFNADAFKTRPQANAEELVRKMPGVVMMGGTIEVQGETVGRVLVDGEPFFGDNPAMAMQNLPVEIIDRIEFLDQKSDQAILTGFDDGQTIKTINIITKKEKRGGKFGRMYGGYGTNNNYLVGGNVNYFKGARRVTVLGLTNNVNQQNFSSDDLTGAFGSGGEQSGGGGRGGNPLMTRERPGITVTNALGINFTDKYDDGKAKLTGSYFFNNSRNNLTRSSSRTYILPSDSLQLYNQVSSSENINQSHRLDFRLDYDISEKHAIIVRPRLRFSKRETVNTLSAQNLFDQNTPINETQNSTKSNNEGFRFDNDFTYRYKFDKPGRILSTGIRTRINQNDNTSNLISTNRDFQTNNLDSLIQNSISKSNGLNYQIEIEYTEPLSEFSQLRFQYELGNDLGKNKQEVFQRELESTQFRIDSTLSNQFENTYLQHQLGMAYRYNTDKIRIYTSLDYEISNLNSDRLFPGFENTQRTFKNFIPRFVFNYDWSEKTNVRVDYRASTDAPSVRQLQEVIDNSNPIQVSTGNPNLVQEYGHRLFTRIRKVDPESSRSMFMFVSGSVRNNYLGNSTFIAQSDTLLQGGVLLRQGGQFNRPVNLDNYWDARSYFGMGFPLSFIKSNLNINARANISNRPGLINDQVNINRNIGIGQGFGLSSNISENLDFNISTNGNYNIVRSSLQENLDNNYYSQNSRLDLYWQFAGGFFFSTNVNNQFYRGLGGDFDQSIWLMNADVGYRFPKQQKLELKLTVFDLLNQNTSIERNVTDVYIQNERTQVLQQFFMLSLTYNLRSFGGSNGSEM</sequence>
<protein>
    <submittedName>
        <fullName evidence="6">Outer membrane receptor proteins, mostly Fe transport</fullName>
    </submittedName>
</protein>
<evidence type="ECO:0000313" key="7">
    <source>
        <dbReference type="Proteomes" id="UP000199663"/>
    </source>
</evidence>
<comment type="caution">
    <text evidence="6">The sequence shown here is derived from an EMBL/GenBank/DDBJ whole genome shotgun (WGS) entry which is preliminary data.</text>
</comment>
<evidence type="ECO:0000259" key="5">
    <source>
        <dbReference type="Pfam" id="PF14905"/>
    </source>
</evidence>
<organism evidence="6 7">
    <name type="scientific">Rhodonellum ikkaensis</name>
    <dbReference type="NCBI Taxonomy" id="336829"/>
    <lineage>
        <taxon>Bacteria</taxon>
        <taxon>Pseudomonadati</taxon>
        <taxon>Bacteroidota</taxon>
        <taxon>Cytophagia</taxon>
        <taxon>Cytophagales</taxon>
        <taxon>Cytophagaceae</taxon>
        <taxon>Rhodonellum</taxon>
    </lineage>
</organism>
<dbReference type="Pfam" id="PF14905">
    <property type="entry name" value="OMP_b-brl_3"/>
    <property type="match status" value="1"/>
</dbReference>
<feature type="region of interest" description="Disordered" evidence="4">
    <location>
        <begin position="279"/>
        <end position="302"/>
    </location>
</feature>
<comment type="subcellular location">
    <subcellularLocation>
        <location evidence="1">Cell outer membrane</location>
    </subcellularLocation>
</comment>
<dbReference type="SUPFAM" id="SSF49464">
    <property type="entry name" value="Carboxypeptidase regulatory domain-like"/>
    <property type="match status" value="1"/>
</dbReference>
<dbReference type="RefSeq" id="WP_019598368.1">
    <property type="nucleotide sequence ID" value="NZ_FNQC01000009.1"/>
</dbReference>
<dbReference type="Gene3D" id="2.40.170.20">
    <property type="entry name" value="TonB-dependent receptor, beta-barrel domain"/>
    <property type="match status" value="1"/>
</dbReference>
<proteinExistence type="predicted"/>
<accession>A0A1H3RU11</accession>
<keyword evidence="2" id="KW-0472">Membrane</keyword>
<dbReference type="InterPro" id="IPR041700">
    <property type="entry name" value="OMP_b-brl_3"/>
</dbReference>
<dbReference type="EMBL" id="FNQC01000009">
    <property type="protein sequence ID" value="SDZ29196.1"/>
    <property type="molecule type" value="Genomic_DNA"/>
</dbReference>
<reference evidence="6 7" key="1">
    <citation type="submission" date="2016-10" db="EMBL/GenBank/DDBJ databases">
        <authorList>
            <person name="Varghese N."/>
            <person name="Submissions S."/>
        </authorList>
    </citation>
    <scope>NUCLEOTIDE SEQUENCE [LARGE SCALE GENOMIC DNA]</scope>
    <source>
        <strain evidence="6 7">DSM 17997</strain>
    </source>
</reference>
<name>A0A1H3RU11_9BACT</name>
<evidence type="ECO:0000256" key="4">
    <source>
        <dbReference type="SAM" id="MobiDB-lite"/>
    </source>
</evidence>
<dbReference type="InterPro" id="IPR036942">
    <property type="entry name" value="Beta-barrel_TonB_sf"/>
</dbReference>
<keyword evidence="3" id="KW-0998">Cell outer membrane</keyword>
<dbReference type="Proteomes" id="UP000199663">
    <property type="component" value="Unassembled WGS sequence"/>
</dbReference>
<evidence type="ECO:0000256" key="3">
    <source>
        <dbReference type="ARBA" id="ARBA00023237"/>
    </source>
</evidence>
<dbReference type="Pfam" id="PF13715">
    <property type="entry name" value="CarbopepD_reg_2"/>
    <property type="match status" value="1"/>
</dbReference>
<evidence type="ECO:0000256" key="2">
    <source>
        <dbReference type="ARBA" id="ARBA00023136"/>
    </source>
</evidence>
<dbReference type="InterPro" id="IPR008969">
    <property type="entry name" value="CarboxyPept-like_regulatory"/>
</dbReference>
<evidence type="ECO:0000256" key="1">
    <source>
        <dbReference type="ARBA" id="ARBA00004442"/>
    </source>
</evidence>
<feature type="compositionally biased region" description="Gly residues" evidence="4">
    <location>
        <begin position="286"/>
        <end position="300"/>
    </location>
</feature>
<dbReference type="Gene3D" id="2.170.130.10">
    <property type="entry name" value="TonB-dependent receptor, plug domain"/>
    <property type="match status" value="1"/>
</dbReference>
<keyword evidence="6" id="KW-0675">Receptor</keyword>